<gene>
    <name evidence="1" type="ORF">FHR90_002040</name>
    <name evidence="2" type="ORF">HUK83_09950</name>
</gene>
<evidence type="ECO:0000313" key="1">
    <source>
        <dbReference type="EMBL" id="MBB3174204.1"/>
    </source>
</evidence>
<evidence type="ECO:0000313" key="4">
    <source>
        <dbReference type="Proteomes" id="UP000565205"/>
    </source>
</evidence>
<accession>A0A839V0Y2</accession>
<protein>
    <submittedName>
        <fullName evidence="1">Uncharacterized protein</fullName>
    </submittedName>
</protein>
<dbReference type="Proteomes" id="UP000557688">
    <property type="component" value="Unassembled WGS sequence"/>
</dbReference>
<evidence type="ECO:0000313" key="2">
    <source>
        <dbReference type="EMBL" id="NVN30650.1"/>
    </source>
</evidence>
<dbReference type="Proteomes" id="UP000565205">
    <property type="component" value="Unassembled WGS sequence"/>
</dbReference>
<reference evidence="2 4" key="1">
    <citation type="submission" date="2020-06" db="EMBL/GenBank/DDBJ databases">
        <title>Description of novel acetic acid bacteria.</title>
        <authorList>
            <person name="Sombolestani A."/>
        </authorList>
    </citation>
    <scope>NUCLEOTIDE SEQUENCE [LARGE SCALE GENOMIC DNA]</scope>
    <source>
        <strain evidence="2 4">LMG 26838</strain>
    </source>
</reference>
<comment type="caution">
    <text evidence="1">The sequence shown here is derived from an EMBL/GenBank/DDBJ whole genome shotgun (WGS) entry which is preliminary data.</text>
</comment>
<organism evidence="1 3">
    <name type="scientific">Endobacter medicaginis</name>
    <dbReference type="NCBI Taxonomy" id="1181271"/>
    <lineage>
        <taxon>Bacteria</taxon>
        <taxon>Pseudomonadati</taxon>
        <taxon>Pseudomonadota</taxon>
        <taxon>Alphaproteobacteria</taxon>
        <taxon>Acetobacterales</taxon>
        <taxon>Acetobacteraceae</taxon>
        <taxon>Endobacter</taxon>
    </lineage>
</organism>
<evidence type="ECO:0000313" key="3">
    <source>
        <dbReference type="Proteomes" id="UP000557688"/>
    </source>
</evidence>
<dbReference type="AlphaFoldDB" id="A0A839V0Y2"/>
<dbReference type="EMBL" id="JABXXQ010000191">
    <property type="protein sequence ID" value="NVN30650.1"/>
    <property type="molecule type" value="Genomic_DNA"/>
</dbReference>
<dbReference type="RefSeq" id="WP_176624359.1">
    <property type="nucleotide sequence ID" value="NZ_JABXXQ010000191.1"/>
</dbReference>
<name>A0A839V0Y2_9PROT</name>
<sequence>MDDELPRLVTSGYDAAAEASLRRIDAARRHVRKATFIEVDMCEADSSRMTTPCD</sequence>
<keyword evidence="3" id="KW-1185">Reference proteome</keyword>
<reference evidence="1 3" key="2">
    <citation type="submission" date="2020-08" db="EMBL/GenBank/DDBJ databases">
        <title>Genomic Encyclopedia of Type Strains, Phase III (KMG-III): the genomes of soil and plant-associated and newly described type strains.</title>
        <authorList>
            <person name="Whitman W."/>
        </authorList>
    </citation>
    <scope>NUCLEOTIDE SEQUENCE [LARGE SCALE GENOMIC DNA]</scope>
    <source>
        <strain evidence="1 3">CECT 8088</strain>
    </source>
</reference>
<dbReference type="EMBL" id="JACHXV010000006">
    <property type="protein sequence ID" value="MBB3174204.1"/>
    <property type="molecule type" value="Genomic_DNA"/>
</dbReference>
<proteinExistence type="predicted"/>